<gene>
    <name evidence="1" type="ORF">BC008_22770</name>
</gene>
<dbReference type="EMBL" id="LMTZ01000103">
    <property type="protein sequence ID" value="KST65807.1"/>
    <property type="molecule type" value="Genomic_DNA"/>
</dbReference>
<dbReference type="AlphaFoldDB" id="A0A0V7ZNK2"/>
<protein>
    <recommendedName>
        <fullName evidence="3">YbjN domain-containing protein</fullName>
    </recommendedName>
</protein>
<organism evidence="1 2">
    <name type="scientific">Mastigocoleus testarum BC008</name>
    <dbReference type="NCBI Taxonomy" id="371196"/>
    <lineage>
        <taxon>Bacteria</taxon>
        <taxon>Bacillati</taxon>
        <taxon>Cyanobacteriota</taxon>
        <taxon>Cyanophyceae</taxon>
        <taxon>Nostocales</taxon>
        <taxon>Hapalosiphonaceae</taxon>
        <taxon>Mastigocoleus</taxon>
    </lineage>
</organism>
<sequence>MESLYTSVINFFAQDDWNYTEVEEGRVFKVAVDLDNSNYNCYVIINEEKRNFKFYSISPLKVPENKYAEMAEFFTRANYGMNLGNFEMDFRDGEIRYKTSIYLADNELDFPIIKRMIYANISMMDDYFLGMIKVIYAEASPEDAICEVEEVEKEPAAQ</sequence>
<dbReference type="Pfam" id="PF10722">
    <property type="entry name" value="YbjN"/>
    <property type="match status" value="1"/>
</dbReference>
<name>A0A0V7ZNK2_9CYAN</name>
<dbReference type="Proteomes" id="UP000053372">
    <property type="component" value="Unassembled WGS sequence"/>
</dbReference>
<dbReference type="InterPro" id="IPR019660">
    <property type="entry name" value="Put_sensory_transdc_reg_YbjN"/>
</dbReference>
<evidence type="ECO:0000313" key="1">
    <source>
        <dbReference type="EMBL" id="KST65807.1"/>
    </source>
</evidence>
<comment type="caution">
    <text evidence="1">The sequence shown here is derived from an EMBL/GenBank/DDBJ whole genome shotgun (WGS) entry which is preliminary data.</text>
</comment>
<dbReference type="OrthoDB" id="5192220at2"/>
<proteinExistence type="predicted"/>
<evidence type="ECO:0000313" key="2">
    <source>
        <dbReference type="Proteomes" id="UP000053372"/>
    </source>
</evidence>
<accession>A0A0V7ZNK2</accession>
<dbReference type="CDD" id="cd17033">
    <property type="entry name" value="DR1245-like"/>
    <property type="match status" value="1"/>
</dbReference>
<keyword evidence="2" id="KW-1185">Reference proteome</keyword>
<reference evidence="1 2" key="1">
    <citation type="journal article" date="2015" name="Genome Announc.">
        <title>Draft Genome of the Euendolithic (true boring) Cyanobacterium Mastigocoleus testarum strain BC008.</title>
        <authorList>
            <person name="Guida B.S."/>
            <person name="Garcia-Pichel F."/>
        </authorList>
    </citation>
    <scope>NUCLEOTIDE SEQUENCE [LARGE SCALE GENOMIC DNA]</scope>
    <source>
        <strain evidence="1 2">BC008</strain>
    </source>
</reference>
<dbReference type="RefSeq" id="WP_058183941.1">
    <property type="nucleotide sequence ID" value="NZ_LMTZ01000103.1"/>
</dbReference>
<evidence type="ECO:0008006" key="3">
    <source>
        <dbReference type="Google" id="ProtNLM"/>
    </source>
</evidence>